<dbReference type="EMBL" id="MLJW01004734">
    <property type="protein sequence ID" value="OIQ69427.1"/>
    <property type="molecule type" value="Genomic_DNA"/>
</dbReference>
<reference evidence="1" key="1">
    <citation type="submission" date="2016-10" db="EMBL/GenBank/DDBJ databases">
        <title>Sequence of Gallionella enrichment culture.</title>
        <authorList>
            <person name="Poehlein A."/>
            <person name="Muehling M."/>
            <person name="Daniel R."/>
        </authorList>
    </citation>
    <scope>NUCLEOTIDE SEQUENCE</scope>
</reference>
<evidence type="ECO:0000313" key="1">
    <source>
        <dbReference type="EMBL" id="OIQ69427.1"/>
    </source>
</evidence>
<protein>
    <submittedName>
        <fullName evidence="1">Uncharacterized protein</fullName>
    </submittedName>
</protein>
<comment type="caution">
    <text evidence="1">The sequence shown here is derived from an EMBL/GenBank/DDBJ whole genome shotgun (WGS) entry which is preliminary data.</text>
</comment>
<accession>A0A1J5PVV4</accession>
<name>A0A1J5PVV4_9ZZZZ</name>
<dbReference type="AlphaFoldDB" id="A0A1J5PVV4"/>
<gene>
    <name evidence="1" type="ORF">GALL_489730</name>
</gene>
<sequence length="33" mass="3429">MVAANRAVAAPTQATTSIVMGARVKTGARRQIM</sequence>
<organism evidence="1">
    <name type="scientific">mine drainage metagenome</name>
    <dbReference type="NCBI Taxonomy" id="410659"/>
    <lineage>
        <taxon>unclassified sequences</taxon>
        <taxon>metagenomes</taxon>
        <taxon>ecological metagenomes</taxon>
    </lineage>
</organism>
<proteinExistence type="predicted"/>